<evidence type="ECO:0000256" key="1">
    <source>
        <dbReference type="SAM" id="MobiDB-lite"/>
    </source>
</evidence>
<evidence type="ECO:0000313" key="2">
    <source>
        <dbReference type="EMBL" id="ELY91012.1"/>
    </source>
</evidence>
<dbReference type="AlphaFoldDB" id="L9ZZL7"/>
<dbReference type="CDD" id="cd07822">
    <property type="entry name" value="SRPBCC_4"/>
    <property type="match status" value="1"/>
</dbReference>
<dbReference type="PANTHER" id="PTHR36166">
    <property type="entry name" value="CHROMOSOME 9, WHOLE GENOME SHOTGUN SEQUENCE"/>
    <property type="match status" value="1"/>
</dbReference>
<sequence>MNVIEVFEDIDAPPAVVWDVLLEFDSYPEWNPFVRSIEGDPAVEAELEVRIEPPGSRGMTFTPVVVAVEENRRLAWLGRLGVPFIFDGYHEFHLDPIDGGDRTRLLHRETFRGILVPLLFDEQQLERGFRAMNEALKVRAEERVQSPTNGPNDTDNNPEAS</sequence>
<dbReference type="PANTHER" id="PTHR36166:SF1">
    <property type="entry name" value="SRPBCC DOMAIN-CONTAINING PROTEIN"/>
    <property type="match status" value="1"/>
</dbReference>
<dbReference type="EMBL" id="AOIL01000042">
    <property type="protein sequence ID" value="ELY91012.1"/>
    <property type="molecule type" value="Genomic_DNA"/>
</dbReference>
<dbReference type="Gene3D" id="3.30.530.20">
    <property type="match status" value="1"/>
</dbReference>
<organism evidence="2 3">
    <name type="scientific">Natrialba taiwanensis DSM 12281</name>
    <dbReference type="NCBI Taxonomy" id="1230458"/>
    <lineage>
        <taxon>Archaea</taxon>
        <taxon>Methanobacteriati</taxon>
        <taxon>Methanobacteriota</taxon>
        <taxon>Stenosarchaea group</taxon>
        <taxon>Halobacteria</taxon>
        <taxon>Halobacteriales</taxon>
        <taxon>Natrialbaceae</taxon>
        <taxon>Natrialba</taxon>
    </lineage>
</organism>
<dbReference type="Pfam" id="PF10604">
    <property type="entry name" value="Polyketide_cyc2"/>
    <property type="match status" value="1"/>
</dbReference>
<dbReference type="InterPro" id="IPR019587">
    <property type="entry name" value="Polyketide_cyclase/dehydratase"/>
</dbReference>
<feature type="region of interest" description="Disordered" evidence="1">
    <location>
        <begin position="140"/>
        <end position="161"/>
    </location>
</feature>
<feature type="compositionally biased region" description="Low complexity" evidence="1">
    <location>
        <begin position="147"/>
        <end position="161"/>
    </location>
</feature>
<dbReference type="SUPFAM" id="SSF55961">
    <property type="entry name" value="Bet v1-like"/>
    <property type="match status" value="1"/>
</dbReference>
<keyword evidence="3" id="KW-1185">Reference proteome</keyword>
<proteinExistence type="predicted"/>
<reference evidence="2 3" key="1">
    <citation type="journal article" date="2014" name="PLoS Genet.">
        <title>Phylogenetically driven sequencing of extremely halophilic archaea reveals strategies for static and dynamic osmo-response.</title>
        <authorList>
            <person name="Becker E.A."/>
            <person name="Seitzer P.M."/>
            <person name="Tritt A."/>
            <person name="Larsen D."/>
            <person name="Krusor M."/>
            <person name="Yao A.I."/>
            <person name="Wu D."/>
            <person name="Madern D."/>
            <person name="Eisen J.A."/>
            <person name="Darling A.E."/>
            <person name="Facciotti M.T."/>
        </authorList>
    </citation>
    <scope>NUCLEOTIDE SEQUENCE [LARGE SCALE GENOMIC DNA]</scope>
    <source>
        <strain evidence="2 3">DSM 12281</strain>
    </source>
</reference>
<gene>
    <name evidence="2" type="ORF">C484_12331</name>
</gene>
<protein>
    <submittedName>
        <fullName evidence="2">Polyketide cyclase/dehydrase</fullName>
    </submittedName>
</protein>
<dbReference type="OrthoDB" id="66844at2157"/>
<dbReference type="PATRIC" id="fig|1230458.4.peg.2487"/>
<dbReference type="RefSeq" id="WP_006826193.1">
    <property type="nucleotide sequence ID" value="NZ_AOIL01000042.1"/>
</dbReference>
<comment type="caution">
    <text evidence="2">The sequence shown here is derived from an EMBL/GenBank/DDBJ whole genome shotgun (WGS) entry which is preliminary data.</text>
</comment>
<accession>L9ZZL7</accession>
<evidence type="ECO:0000313" key="3">
    <source>
        <dbReference type="Proteomes" id="UP000011648"/>
    </source>
</evidence>
<name>L9ZZL7_9EURY</name>
<dbReference type="Proteomes" id="UP000011648">
    <property type="component" value="Unassembled WGS sequence"/>
</dbReference>
<dbReference type="InterPro" id="IPR023393">
    <property type="entry name" value="START-like_dom_sf"/>
</dbReference>